<evidence type="ECO:0000313" key="8">
    <source>
        <dbReference type="Proteomes" id="UP001320209"/>
    </source>
</evidence>
<comment type="subunit">
    <text evidence="6">Heterooligomer composed of large and small subunits.</text>
</comment>
<keyword evidence="5 6" id="KW-0269">Exonuclease</keyword>
<dbReference type="InterPro" id="IPR003761">
    <property type="entry name" value="Exonuc_VII_S"/>
</dbReference>
<organism evidence="7 8">
    <name type="scientific">Candidatus Hydrogenosomobacter endosymbioticus</name>
    <dbReference type="NCBI Taxonomy" id="2558174"/>
    <lineage>
        <taxon>Bacteria</taxon>
        <taxon>Pseudomonadati</taxon>
        <taxon>Pseudomonadota</taxon>
        <taxon>Alphaproteobacteria</taxon>
        <taxon>Holosporales</taxon>
        <taxon>Holosporaceae</taxon>
        <taxon>Candidatus Hydrogenosomobacter</taxon>
    </lineage>
</organism>
<accession>A0ABM7V979</accession>
<dbReference type="Proteomes" id="UP001320209">
    <property type="component" value="Chromosome"/>
</dbReference>
<keyword evidence="3 6" id="KW-0540">Nuclease</keyword>
<proteinExistence type="inferred from homology"/>
<keyword evidence="2 6" id="KW-0963">Cytoplasm</keyword>
<dbReference type="PANTHER" id="PTHR34137">
    <property type="entry name" value="EXODEOXYRIBONUCLEASE 7 SMALL SUBUNIT"/>
    <property type="match status" value="1"/>
</dbReference>
<reference evidence="7" key="1">
    <citation type="submission" date="2021-10" db="EMBL/GenBank/DDBJ databases">
        <title>Genome Sequence of The Candidatus Hydrogeosomobacter endosymbioticus, an Intracellular Bacterial Symbiont of the Anaerobic Ciliate GW7.</title>
        <authorList>
            <person name="Shiohama Y."/>
            <person name="Shinzato N."/>
        </authorList>
    </citation>
    <scope>NUCLEOTIDE SEQUENCE [LARGE SCALE GENOMIC DNA]</scope>
    <source>
        <strain evidence="7">200920</strain>
    </source>
</reference>
<dbReference type="SUPFAM" id="SSF116842">
    <property type="entry name" value="XseB-like"/>
    <property type="match status" value="1"/>
</dbReference>
<comment type="catalytic activity">
    <reaction evidence="6">
        <text>Exonucleolytic cleavage in either 5'- to 3'- or 3'- to 5'-direction to yield nucleoside 5'-phosphates.</text>
        <dbReference type="EC" id="3.1.11.6"/>
    </reaction>
</comment>
<dbReference type="HAMAP" id="MF_00337">
    <property type="entry name" value="Exonuc_7_S"/>
    <property type="match status" value="1"/>
</dbReference>
<evidence type="ECO:0000256" key="4">
    <source>
        <dbReference type="ARBA" id="ARBA00022801"/>
    </source>
</evidence>
<evidence type="ECO:0000256" key="5">
    <source>
        <dbReference type="ARBA" id="ARBA00022839"/>
    </source>
</evidence>
<dbReference type="PANTHER" id="PTHR34137:SF1">
    <property type="entry name" value="EXODEOXYRIBONUCLEASE 7 SMALL SUBUNIT"/>
    <property type="match status" value="1"/>
</dbReference>
<sequence length="82" mass="9137">MSVEKESSNKLDDISCLSFDKALEELEKIARMLEDGKIPLEDAIKAYERGAELNRHCQKKLLDAQMIIEKITKDGIGVGESG</sequence>
<comment type="function">
    <text evidence="6">Bidirectionally degrades single-stranded DNA into large acid-insoluble oligonucleotides, which are then degraded further into small acid-soluble oligonucleotides.</text>
</comment>
<keyword evidence="8" id="KW-1185">Reference proteome</keyword>
<dbReference type="NCBIfam" id="TIGR01280">
    <property type="entry name" value="xseB"/>
    <property type="match status" value="1"/>
</dbReference>
<dbReference type="InterPro" id="IPR037004">
    <property type="entry name" value="Exonuc_VII_ssu_sf"/>
</dbReference>
<dbReference type="EC" id="3.1.11.6" evidence="6"/>
<dbReference type="Pfam" id="PF02609">
    <property type="entry name" value="Exonuc_VII_S"/>
    <property type="match status" value="1"/>
</dbReference>
<evidence type="ECO:0000256" key="3">
    <source>
        <dbReference type="ARBA" id="ARBA00022722"/>
    </source>
</evidence>
<comment type="subcellular location">
    <subcellularLocation>
        <location evidence="6">Cytoplasm</location>
    </subcellularLocation>
</comment>
<evidence type="ECO:0000313" key="7">
    <source>
        <dbReference type="EMBL" id="BDB96324.1"/>
    </source>
</evidence>
<evidence type="ECO:0000256" key="2">
    <source>
        <dbReference type="ARBA" id="ARBA00022490"/>
    </source>
</evidence>
<dbReference type="RefSeq" id="WP_236864597.1">
    <property type="nucleotide sequence ID" value="NZ_AP025225.1"/>
</dbReference>
<protein>
    <recommendedName>
        <fullName evidence="6">Exodeoxyribonuclease 7 small subunit</fullName>
        <ecNumber evidence="6">3.1.11.6</ecNumber>
    </recommendedName>
    <alternativeName>
        <fullName evidence="6">Exodeoxyribonuclease VII small subunit</fullName>
        <shortName evidence="6">Exonuclease VII small subunit</shortName>
    </alternativeName>
</protein>
<name>A0ABM7V979_9PROT</name>
<dbReference type="NCBIfam" id="NF002139">
    <property type="entry name" value="PRK00977.1-3"/>
    <property type="match status" value="1"/>
</dbReference>
<evidence type="ECO:0000256" key="1">
    <source>
        <dbReference type="ARBA" id="ARBA00009998"/>
    </source>
</evidence>
<dbReference type="Gene3D" id="1.10.287.1040">
    <property type="entry name" value="Exonuclease VII, small subunit"/>
    <property type="match status" value="1"/>
</dbReference>
<comment type="similarity">
    <text evidence="1 6">Belongs to the XseB family.</text>
</comment>
<dbReference type="EMBL" id="AP025225">
    <property type="protein sequence ID" value="BDB96324.1"/>
    <property type="molecule type" value="Genomic_DNA"/>
</dbReference>
<keyword evidence="4 6" id="KW-0378">Hydrolase</keyword>
<evidence type="ECO:0000256" key="6">
    <source>
        <dbReference type="HAMAP-Rule" id="MF_00337"/>
    </source>
</evidence>
<gene>
    <name evidence="6 7" type="primary">xseB</name>
    <name evidence="7" type="ORF">HYD_4570</name>
</gene>